<proteinExistence type="predicted"/>
<dbReference type="Proteomes" id="UP000507470">
    <property type="component" value="Unassembled WGS sequence"/>
</dbReference>
<organism evidence="2 3">
    <name type="scientific">Mytilus coruscus</name>
    <name type="common">Sea mussel</name>
    <dbReference type="NCBI Taxonomy" id="42192"/>
    <lineage>
        <taxon>Eukaryota</taxon>
        <taxon>Metazoa</taxon>
        <taxon>Spiralia</taxon>
        <taxon>Lophotrochozoa</taxon>
        <taxon>Mollusca</taxon>
        <taxon>Bivalvia</taxon>
        <taxon>Autobranchia</taxon>
        <taxon>Pteriomorphia</taxon>
        <taxon>Mytilida</taxon>
        <taxon>Mytiloidea</taxon>
        <taxon>Mytilidae</taxon>
        <taxon>Mytilinae</taxon>
        <taxon>Mytilus</taxon>
    </lineage>
</organism>
<gene>
    <name evidence="2" type="ORF">MCOR_30369</name>
</gene>
<accession>A0A6J8CJ18</accession>
<dbReference type="EMBL" id="CACVKT020005564">
    <property type="protein sequence ID" value="CAC5395731.1"/>
    <property type="molecule type" value="Genomic_DNA"/>
</dbReference>
<evidence type="ECO:0000256" key="1">
    <source>
        <dbReference type="SAM" id="MobiDB-lite"/>
    </source>
</evidence>
<keyword evidence="3" id="KW-1185">Reference proteome</keyword>
<feature type="region of interest" description="Disordered" evidence="1">
    <location>
        <begin position="1"/>
        <end position="23"/>
    </location>
</feature>
<protein>
    <submittedName>
        <fullName evidence="2">Uncharacterized protein</fullName>
    </submittedName>
</protein>
<feature type="compositionally biased region" description="Polar residues" evidence="1">
    <location>
        <begin position="1"/>
        <end position="12"/>
    </location>
</feature>
<feature type="compositionally biased region" description="Acidic residues" evidence="1">
    <location>
        <begin position="127"/>
        <end position="146"/>
    </location>
</feature>
<reference evidence="2 3" key="1">
    <citation type="submission" date="2020-06" db="EMBL/GenBank/DDBJ databases">
        <authorList>
            <person name="Li R."/>
            <person name="Bekaert M."/>
        </authorList>
    </citation>
    <scope>NUCLEOTIDE SEQUENCE [LARGE SCALE GENOMIC DNA]</scope>
    <source>
        <strain evidence="3">wild</strain>
    </source>
</reference>
<evidence type="ECO:0000313" key="3">
    <source>
        <dbReference type="Proteomes" id="UP000507470"/>
    </source>
</evidence>
<dbReference type="AlphaFoldDB" id="A0A6J8CJ18"/>
<sequence>MADQSNMDSLQELSGMAKISSSSDTSFIPTKQLISPGYNMNNNINDKVFEATIENAKVGGGAMDASAVNQDRVPEVPLIPDGTSTCCDENNKHHDDYQLQVDNLFDVNYNISAHLEQLYSDISSAESNDESVYDSDDDCTRDDELADIGSKKNNTENDNVLESMKGFISTEENSGPNINNALAAYMYQGLRTRPNLPKNTTNLLM</sequence>
<evidence type="ECO:0000313" key="2">
    <source>
        <dbReference type="EMBL" id="CAC5395731.1"/>
    </source>
</evidence>
<name>A0A6J8CJ18_MYTCO</name>
<feature type="region of interest" description="Disordered" evidence="1">
    <location>
        <begin position="125"/>
        <end position="157"/>
    </location>
</feature>